<dbReference type="Proteomes" id="UP000242496">
    <property type="component" value="Unassembled WGS sequence"/>
</dbReference>
<name>A0A1I7FUQ3_9GAMM</name>
<organism evidence="1 2">
    <name type="scientific">Xenorhabdus koppenhoeferi</name>
    <dbReference type="NCBI Taxonomy" id="351659"/>
    <lineage>
        <taxon>Bacteria</taxon>
        <taxon>Pseudomonadati</taxon>
        <taxon>Pseudomonadota</taxon>
        <taxon>Gammaproteobacteria</taxon>
        <taxon>Enterobacterales</taxon>
        <taxon>Morganellaceae</taxon>
        <taxon>Xenorhabdus</taxon>
    </lineage>
</organism>
<keyword evidence="2" id="KW-1185">Reference proteome</keyword>
<protein>
    <submittedName>
        <fullName evidence="1">Uncharacterized protein</fullName>
    </submittedName>
</protein>
<sequence length="45" mass="5274">MVITFNIKADFYPKLISIKIKEILFSFIFIPVIFQVAEQQQLEIG</sequence>
<proteinExistence type="predicted"/>
<accession>A0A1I7FUQ3</accession>
<dbReference type="EMBL" id="FPBJ01000005">
    <property type="protein sequence ID" value="SFU39907.1"/>
    <property type="molecule type" value="Genomic_DNA"/>
</dbReference>
<dbReference type="AlphaFoldDB" id="A0A1I7FUQ3"/>
<reference evidence="2" key="1">
    <citation type="submission" date="2016-10" db="EMBL/GenBank/DDBJ databases">
        <authorList>
            <person name="Varghese N."/>
            <person name="Submissions S."/>
        </authorList>
    </citation>
    <scope>NUCLEOTIDE SEQUENCE [LARGE SCALE GENOMIC DNA]</scope>
    <source>
        <strain evidence="2">DSM 18168</strain>
    </source>
</reference>
<gene>
    <name evidence="1" type="ORF">SAMN05421784_10585</name>
</gene>
<evidence type="ECO:0000313" key="2">
    <source>
        <dbReference type="Proteomes" id="UP000242496"/>
    </source>
</evidence>
<evidence type="ECO:0000313" key="1">
    <source>
        <dbReference type="EMBL" id="SFU39907.1"/>
    </source>
</evidence>